<evidence type="ECO:0000256" key="1">
    <source>
        <dbReference type="ARBA" id="ARBA00022553"/>
    </source>
</evidence>
<dbReference type="PROSITE" id="PS00622">
    <property type="entry name" value="HTH_LUXR_1"/>
    <property type="match status" value="1"/>
</dbReference>
<dbReference type="Gene3D" id="3.40.50.2300">
    <property type="match status" value="1"/>
</dbReference>
<evidence type="ECO:0000313" key="6">
    <source>
        <dbReference type="EMBL" id="PLQ00441.1"/>
    </source>
</evidence>
<keyword evidence="1 3" id="KW-0597">Phosphoprotein</keyword>
<feature type="domain" description="HTH luxR-type" evidence="4">
    <location>
        <begin position="148"/>
        <end position="213"/>
    </location>
</feature>
<dbReference type="SUPFAM" id="SSF52172">
    <property type="entry name" value="CheY-like"/>
    <property type="match status" value="1"/>
</dbReference>
<dbReference type="InterPro" id="IPR039420">
    <property type="entry name" value="WalR-like"/>
</dbReference>
<dbReference type="GO" id="GO:0000160">
    <property type="term" value="P:phosphorelay signal transduction system"/>
    <property type="evidence" value="ECO:0007669"/>
    <property type="project" value="InterPro"/>
</dbReference>
<organism evidence="6 7">
    <name type="scientific">Cupriavidus pauculus</name>
    <dbReference type="NCBI Taxonomy" id="82633"/>
    <lineage>
        <taxon>Bacteria</taxon>
        <taxon>Pseudomonadati</taxon>
        <taxon>Pseudomonadota</taxon>
        <taxon>Betaproteobacteria</taxon>
        <taxon>Burkholderiales</taxon>
        <taxon>Burkholderiaceae</taxon>
        <taxon>Cupriavidus</taxon>
    </lineage>
</organism>
<evidence type="ECO:0000313" key="7">
    <source>
        <dbReference type="Proteomes" id="UP000234341"/>
    </source>
</evidence>
<dbReference type="SMART" id="SM00448">
    <property type="entry name" value="REC"/>
    <property type="match status" value="1"/>
</dbReference>
<dbReference type="PANTHER" id="PTHR43214">
    <property type="entry name" value="TWO-COMPONENT RESPONSE REGULATOR"/>
    <property type="match status" value="1"/>
</dbReference>
<dbReference type="InterPro" id="IPR011006">
    <property type="entry name" value="CheY-like_superfamily"/>
</dbReference>
<dbReference type="PANTHER" id="PTHR43214:SF17">
    <property type="entry name" value="TRANSCRIPTIONAL REGULATORY PROTEIN RCSB"/>
    <property type="match status" value="1"/>
</dbReference>
<keyword evidence="2 6" id="KW-0238">DNA-binding</keyword>
<dbReference type="InterPro" id="IPR001789">
    <property type="entry name" value="Sig_transdc_resp-reg_receiver"/>
</dbReference>
<protein>
    <submittedName>
        <fullName evidence="6">DNA-binding response regulator</fullName>
    </submittedName>
</protein>
<dbReference type="CDD" id="cd17535">
    <property type="entry name" value="REC_NarL-like"/>
    <property type="match status" value="1"/>
</dbReference>
<dbReference type="Proteomes" id="UP000234341">
    <property type="component" value="Unassembled WGS sequence"/>
</dbReference>
<dbReference type="CDD" id="cd06170">
    <property type="entry name" value="LuxR_C_like"/>
    <property type="match status" value="1"/>
</dbReference>
<dbReference type="InterPro" id="IPR058245">
    <property type="entry name" value="NreC/VraR/RcsB-like_REC"/>
</dbReference>
<evidence type="ECO:0000256" key="3">
    <source>
        <dbReference type="PROSITE-ProRule" id="PRU00169"/>
    </source>
</evidence>
<comment type="caution">
    <text evidence="6">The sequence shown here is derived from an EMBL/GenBank/DDBJ whole genome shotgun (WGS) entry which is preliminary data.</text>
</comment>
<sequence length="225" mass="24281">MELYRLKVVLADDHPAVLEGVRLSVAGNTVDVVATATNSTEIIRCLDDKAVDVLVTDYAMPGGEFGDGMQLLNFIIRKYPNLRIVLLTMLDNPGVIHNLIKIGIRCIVSKSDHTSHLLPAIHIASSGGHYHSPAVAAVVRGFEYGVPENRPIAELSRRESEVVRLFVSGMSVGAIATYLRRSKQTVSTQKSNAMKRIGVSNDAELIKYALEVGLAPASVLGPPQA</sequence>
<dbReference type="Pfam" id="PF00072">
    <property type="entry name" value="Response_reg"/>
    <property type="match status" value="1"/>
</dbReference>
<proteinExistence type="predicted"/>
<dbReference type="InterPro" id="IPR036388">
    <property type="entry name" value="WH-like_DNA-bd_sf"/>
</dbReference>
<dbReference type="Pfam" id="PF00196">
    <property type="entry name" value="GerE"/>
    <property type="match status" value="1"/>
</dbReference>
<dbReference type="InterPro" id="IPR016032">
    <property type="entry name" value="Sig_transdc_resp-reg_C-effctor"/>
</dbReference>
<evidence type="ECO:0000256" key="2">
    <source>
        <dbReference type="ARBA" id="ARBA00023125"/>
    </source>
</evidence>
<dbReference type="SMART" id="SM00421">
    <property type="entry name" value="HTH_LUXR"/>
    <property type="match status" value="1"/>
</dbReference>
<dbReference type="GO" id="GO:0003677">
    <property type="term" value="F:DNA binding"/>
    <property type="evidence" value="ECO:0007669"/>
    <property type="project" value="UniProtKB-KW"/>
</dbReference>
<accession>A0A2N5CDX0</accession>
<dbReference type="AlphaFoldDB" id="A0A2N5CDX0"/>
<feature type="domain" description="Response regulatory" evidence="5">
    <location>
        <begin position="7"/>
        <end position="125"/>
    </location>
</feature>
<gene>
    <name evidence="6" type="ORF">CYJ10_12525</name>
</gene>
<dbReference type="RefSeq" id="WP_101681810.1">
    <property type="nucleotide sequence ID" value="NZ_PJRP01000004.1"/>
</dbReference>
<evidence type="ECO:0000259" key="4">
    <source>
        <dbReference type="PROSITE" id="PS50043"/>
    </source>
</evidence>
<dbReference type="PROSITE" id="PS50043">
    <property type="entry name" value="HTH_LUXR_2"/>
    <property type="match status" value="1"/>
</dbReference>
<dbReference type="InterPro" id="IPR000792">
    <property type="entry name" value="Tscrpt_reg_LuxR_C"/>
</dbReference>
<reference evidence="6 7" key="1">
    <citation type="submission" date="2017-12" db="EMBL/GenBank/DDBJ databases">
        <title>Genome sequence of the active heterotrophic nitrifier-denitrifier, Cupriavidus pauculus UM1.</title>
        <authorList>
            <person name="Putonti C."/>
            <person name="Castignetti D."/>
        </authorList>
    </citation>
    <scope>NUCLEOTIDE SEQUENCE [LARGE SCALE GENOMIC DNA]</scope>
    <source>
        <strain evidence="6 7">UM1</strain>
    </source>
</reference>
<dbReference type="SUPFAM" id="SSF46894">
    <property type="entry name" value="C-terminal effector domain of the bipartite response regulators"/>
    <property type="match status" value="1"/>
</dbReference>
<name>A0A2N5CDX0_9BURK</name>
<evidence type="ECO:0000259" key="5">
    <source>
        <dbReference type="PROSITE" id="PS50110"/>
    </source>
</evidence>
<dbReference type="Gene3D" id="1.10.10.10">
    <property type="entry name" value="Winged helix-like DNA-binding domain superfamily/Winged helix DNA-binding domain"/>
    <property type="match status" value="1"/>
</dbReference>
<dbReference type="PRINTS" id="PR00038">
    <property type="entry name" value="HTHLUXR"/>
</dbReference>
<dbReference type="PROSITE" id="PS50110">
    <property type="entry name" value="RESPONSE_REGULATORY"/>
    <property type="match status" value="1"/>
</dbReference>
<dbReference type="EMBL" id="PJRP01000004">
    <property type="protein sequence ID" value="PLQ00441.1"/>
    <property type="molecule type" value="Genomic_DNA"/>
</dbReference>
<dbReference type="OrthoDB" id="8585266at2"/>
<dbReference type="GO" id="GO:0006355">
    <property type="term" value="P:regulation of DNA-templated transcription"/>
    <property type="evidence" value="ECO:0007669"/>
    <property type="project" value="InterPro"/>
</dbReference>
<feature type="modified residue" description="4-aspartylphosphate" evidence="3">
    <location>
        <position position="57"/>
    </location>
</feature>